<organism evidence="2 3">
    <name type="scientific">Moniliophthora roreri</name>
    <name type="common">Frosty pod rot fungus</name>
    <name type="synonym">Monilia roreri</name>
    <dbReference type="NCBI Taxonomy" id="221103"/>
    <lineage>
        <taxon>Eukaryota</taxon>
        <taxon>Fungi</taxon>
        <taxon>Dikarya</taxon>
        <taxon>Basidiomycota</taxon>
        <taxon>Agaricomycotina</taxon>
        <taxon>Agaricomycetes</taxon>
        <taxon>Agaricomycetidae</taxon>
        <taxon>Agaricales</taxon>
        <taxon>Marasmiineae</taxon>
        <taxon>Marasmiaceae</taxon>
        <taxon>Moniliophthora</taxon>
    </lineage>
</organism>
<dbReference type="EMBL" id="LATX01002402">
    <property type="protein sequence ID" value="KTB29952.1"/>
    <property type="molecule type" value="Genomic_DNA"/>
</dbReference>
<dbReference type="Proteomes" id="UP000054988">
    <property type="component" value="Unassembled WGS sequence"/>
</dbReference>
<evidence type="ECO:0000256" key="1">
    <source>
        <dbReference type="SAM" id="MobiDB-lite"/>
    </source>
</evidence>
<feature type="region of interest" description="Disordered" evidence="1">
    <location>
        <begin position="66"/>
        <end position="88"/>
    </location>
</feature>
<gene>
    <name evidence="2" type="ORF">WG66_17446</name>
</gene>
<accession>A0A0W0F0U0</accession>
<reference evidence="2 3" key="1">
    <citation type="submission" date="2015-12" db="EMBL/GenBank/DDBJ databases">
        <title>Draft genome sequence of Moniliophthora roreri, the causal agent of frosty pod rot of cacao.</title>
        <authorList>
            <person name="Aime M.C."/>
            <person name="Diaz-Valderrama J.R."/>
            <person name="Kijpornyongpan T."/>
            <person name="Phillips-Mora W."/>
        </authorList>
    </citation>
    <scope>NUCLEOTIDE SEQUENCE [LARGE SCALE GENOMIC DNA]</scope>
    <source>
        <strain evidence="2 3">MCA 2952</strain>
    </source>
</reference>
<comment type="caution">
    <text evidence="2">The sequence shown here is derived from an EMBL/GenBank/DDBJ whole genome shotgun (WGS) entry which is preliminary data.</text>
</comment>
<protein>
    <submittedName>
        <fullName evidence="2">Uncharacterized protein</fullName>
    </submittedName>
</protein>
<dbReference type="AlphaFoldDB" id="A0A0W0F0U0"/>
<evidence type="ECO:0000313" key="2">
    <source>
        <dbReference type="EMBL" id="KTB29952.1"/>
    </source>
</evidence>
<proteinExistence type="predicted"/>
<sequence length="165" mass="17849">MAAQFYFKLLTATITITMILYEHTFTSSSSMTTEQLLQLSRPSTTATSPALTKMLDNAYSTFASPPSGAAVPLPPANNQHTRKRSGSLGERRGYQYTIVLEGTKPFGPVIVAKGALEPRKGALPRRRTRKRVPNHASIAENKSFDLLIDSSSTCGTSTSLPDNDG</sequence>
<evidence type="ECO:0000313" key="3">
    <source>
        <dbReference type="Proteomes" id="UP000054988"/>
    </source>
</evidence>
<name>A0A0W0F0U0_MONRR</name>